<dbReference type="CDD" id="cd02325">
    <property type="entry name" value="R3H"/>
    <property type="match status" value="1"/>
</dbReference>
<protein>
    <recommendedName>
        <fullName evidence="2">R3H-associated N-terminal domain-containing protein</fullName>
    </recommendedName>
</protein>
<reference evidence="3" key="1">
    <citation type="journal article" date="2023" name="Genome Biol. Evol.">
        <title>First Whole Genome Sequence and Flow Cytometry Genome Size Data for the Lichen-Forming Fungus Ramalina farinacea (Ascomycota).</title>
        <authorList>
            <person name="Llewellyn T."/>
            <person name="Mian S."/>
            <person name="Hill R."/>
            <person name="Leitch I.J."/>
            <person name="Gaya E."/>
        </authorList>
    </citation>
    <scope>NUCLEOTIDE SEQUENCE</scope>
    <source>
        <strain evidence="3">LIQ254RAFAR</strain>
    </source>
</reference>
<sequence length="351" mass="39301">MAVFPLASSTGDDAAGPISQPAIDIEAWSSQAAQSLNANAVSVANPSSLGPKSVSLAIDLDEKAEPKDSSKGSATTASQPRRRLLRRDSLERREALLKGKEGSRRRTRWENDRLLNNPWAQPPLPSDWEVHPTYRKHSVPYYLAPLWDQDVSARADKHREQQMKTRKDIQAKDGAQGEVPKALREKLKKAKAAKGMLRDLEEQVRSFVDGWEKKQLSQAVEPRDKGAGRKGSLSIDSEDEEIVFIGRNGHMRDVPPSPKFRDSEDDDSDEGELDHRKAERDRLIFESLANDQGASFGRWLVHSIASYYGLRTWSRTIGDPARREAYVGILPEDVLAKPDKNPLPRPLWGMV</sequence>
<feature type="compositionally biased region" description="Acidic residues" evidence="1">
    <location>
        <begin position="263"/>
        <end position="272"/>
    </location>
</feature>
<dbReference type="Proteomes" id="UP001161017">
    <property type="component" value="Unassembled WGS sequence"/>
</dbReference>
<dbReference type="SUPFAM" id="SSF82708">
    <property type="entry name" value="R3H domain"/>
    <property type="match status" value="1"/>
</dbReference>
<feature type="compositionally biased region" description="Basic and acidic residues" evidence="1">
    <location>
        <begin position="86"/>
        <end position="109"/>
    </location>
</feature>
<organism evidence="3 4">
    <name type="scientific">Ramalina farinacea</name>
    <dbReference type="NCBI Taxonomy" id="258253"/>
    <lineage>
        <taxon>Eukaryota</taxon>
        <taxon>Fungi</taxon>
        <taxon>Dikarya</taxon>
        <taxon>Ascomycota</taxon>
        <taxon>Pezizomycotina</taxon>
        <taxon>Lecanoromycetes</taxon>
        <taxon>OSLEUM clade</taxon>
        <taxon>Lecanoromycetidae</taxon>
        <taxon>Lecanorales</taxon>
        <taxon>Lecanorineae</taxon>
        <taxon>Ramalinaceae</taxon>
        <taxon>Ramalina</taxon>
    </lineage>
</organism>
<dbReference type="InterPro" id="IPR025952">
    <property type="entry name" value="R3H-assoc_dom"/>
</dbReference>
<evidence type="ECO:0000313" key="3">
    <source>
        <dbReference type="EMBL" id="MDI1488870.1"/>
    </source>
</evidence>
<feature type="region of interest" description="Disordered" evidence="1">
    <location>
        <begin position="245"/>
        <end position="275"/>
    </location>
</feature>
<gene>
    <name evidence="3" type="ORF">OHK93_008147</name>
</gene>
<evidence type="ECO:0000259" key="2">
    <source>
        <dbReference type="Pfam" id="PF13902"/>
    </source>
</evidence>
<dbReference type="AlphaFoldDB" id="A0AA43QR64"/>
<proteinExistence type="predicted"/>
<comment type="caution">
    <text evidence="3">The sequence shown here is derived from an EMBL/GenBank/DDBJ whole genome shotgun (WGS) entry which is preliminary data.</text>
</comment>
<evidence type="ECO:0000313" key="4">
    <source>
        <dbReference type="Proteomes" id="UP001161017"/>
    </source>
</evidence>
<dbReference type="EMBL" id="JAPUFD010000008">
    <property type="protein sequence ID" value="MDI1488870.1"/>
    <property type="molecule type" value="Genomic_DNA"/>
</dbReference>
<keyword evidence="4" id="KW-1185">Reference proteome</keyword>
<dbReference type="GO" id="GO:0003676">
    <property type="term" value="F:nucleic acid binding"/>
    <property type="evidence" value="ECO:0007669"/>
    <property type="project" value="InterPro"/>
</dbReference>
<accession>A0AA43QR64</accession>
<dbReference type="InterPro" id="IPR036867">
    <property type="entry name" value="R3H_dom_sf"/>
</dbReference>
<dbReference type="Pfam" id="PF13902">
    <property type="entry name" value="R3H-assoc"/>
    <property type="match status" value="1"/>
</dbReference>
<feature type="region of interest" description="Disordered" evidence="1">
    <location>
        <begin position="59"/>
        <end position="109"/>
    </location>
</feature>
<name>A0AA43QR64_9LECA</name>
<feature type="domain" description="R3H-associated N-terminal" evidence="2">
    <location>
        <begin position="82"/>
        <end position="189"/>
    </location>
</feature>
<evidence type="ECO:0000256" key="1">
    <source>
        <dbReference type="SAM" id="MobiDB-lite"/>
    </source>
</evidence>
<feature type="compositionally biased region" description="Basic and acidic residues" evidence="1">
    <location>
        <begin position="60"/>
        <end position="70"/>
    </location>
</feature>